<dbReference type="Pfam" id="PF02515">
    <property type="entry name" value="CoA_transf_3"/>
    <property type="match status" value="1"/>
</dbReference>
<dbReference type="RefSeq" id="WP_173161972.1">
    <property type="nucleotide sequence ID" value="NZ_AP022871.1"/>
</dbReference>
<keyword evidence="1 2" id="KW-0808">Transferase</keyword>
<dbReference type="GO" id="GO:0008410">
    <property type="term" value="F:CoA-transferase activity"/>
    <property type="evidence" value="ECO:0007669"/>
    <property type="project" value="TreeGrafter"/>
</dbReference>
<dbReference type="SUPFAM" id="SSF89796">
    <property type="entry name" value="CoA-transferase family III (CaiB/BaiF)"/>
    <property type="match status" value="1"/>
</dbReference>
<name>A0A6F8YVN2_9ACTN</name>
<protein>
    <submittedName>
        <fullName evidence="2">CoA transferase</fullName>
    </submittedName>
</protein>
<dbReference type="InterPro" id="IPR023606">
    <property type="entry name" value="CoA-Trfase_III_dom_1_sf"/>
</dbReference>
<gene>
    <name evidence="2" type="ORF">Psuf_072240</name>
</gene>
<dbReference type="PANTHER" id="PTHR48207:SF3">
    <property type="entry name" value="SUCCINATE--HYDROXYMETHYLGLUTARATE COA-TRANSFERASE"/>
    <property type="match status" value="1"/>
</dbReference>
<dbReference type="EMBL" id="AP022871">
    <property type="protein sequence ID" value="BCB89911.1"/>
    <property type="molecule type" value="Genomic_DNA"/>
</dbReference>
<reference evidence="2 3" key="2">
    <citation type="submission" date="2020-03" db="EMBL/GenBank/DDBJ databases">
        <authorList>
            <person name="Ichikawa N."/>
            <person name="Kimura A."/>
            <person name="Kitahashi Y."/>
            <person name="Uohara A."/>
        </authorList>
    </citation>
    <scope>NUCLEOTIDE SEQUENCE [LARGE SCALE GENOMIC DNA]</scope>
    <source>
        <strain evidence="2 3">NBRC 105367</strain>
    </source>
</reference>
<accession>A0A6F8YVN2</accession>
<dbReference type="InterPro" id="IPR050483">
    <property type="entry name" value="CoA-transferase_III_domain"/>
</dbReference>
<dbReference type="InterPro" id="IPR003673">
    <property type="entry name" value="CoA-Trfase_fam_III"/>
</dbReference>
<dbReference type="Proteomes" id="UP000503011">
    <property type="component" value="Chromosome"/>
</dbReference>
<dbReference type="InterPro" id="IPR044855">
    <property type="entry name" value="CoA-Trfase_III_dom3_sf"/>
</dbReference>
<dbReference type="AlphaFoldDB" id="A0A6F8YVN2"/>
<evidence type="ECO:0000313" key="2">
    <source>
        <dbReference type="EMBL" id="BCB89911.1"/>
    </source>
</evidence>
<keyword evidence="3" id="KW-1185">Reference proteome</keyword>
<dbReference type="KEGG" id="psuu:Psuf_072240"/>
<reference evidence="2 3" key="1">
    <citation type="submission" date="2020-03" db="EMBL/GenBank/DDBJ databases">
        <title>Whole genome shotgun sequence of Phytohabitans suffuscus NBRC 105367.</title>
        <authorList>
            <person name="Komaki H."/>
            <person name="Tamura T."/>
        </authorList>
    </citation>
    <scope>NUCLEOTIDE SEQUENCE [LARGE SCALE GENOMIC DNA]</scope>
    <source>
        <strain evidence="2 3">NBRC 105367</strain>
    </source>
</reference>
<evidence type="ECO:0000256" key="1">
    <source>
        <dbReference type="ARBA" id="ARBA00022679"/>
    </source>
</evidence>
<dbReference type="PANTHER" id="PTHR48207">
    <property type="entry name" value="SUCCINATE--HYDROXYMETHYLGLUTARATE COA-TRANSFERASE"/>
    <property type="match status" value="1"/>
</dbReference>
<sequence length="381" mass="40730">MTATTPLDGLVVADFSRVLAGPLASMYLGDLGADVIKVEHPDGDDARRWGPPFVGPDSAYFMSANRNKRSIVLDLSVEENRKAALALVDRADVLMENFRPGTMDRLGLSYEELARRNPRLVYCSISGFGSGEGSRLAGYDFLVQAVGGLMSVTGEPDGPPMKVGVALVDVITGLHALIGVLAALHERRRTGRGQHVEVNLLSSLLASLVNQASTYLATGEVPVADGNRHPSIAPYESLTVGERQLAVAVGNDRQFRELARIAGAPELADDARFASNPARVDNRDELQERLEALLADRDVDELTAQLSAAGVPAGPVNDVAEAFKLATLLGLEPVVRIPSDARGEHPHVASPLSFSASAVSYRLPPPRLGEHTEVVLRWLQG</sequence>
<dbReference type="Gene3D" id="3.40.50.10540">
    <property type="entry name" value="Crotonobetainyl-coa:carnitine coa-transferase, domain 1"/>
    <property type="match status" value="1"/>
</dbReference>
<proteinExistence type="predicted"/>
<evidence type="ECO:0000313" key="3">
    <source>
        <dbReference type="Proteomes" id="UP000503011"/>
    </source>
</evidence>
<dbReference type="Gene3D" id="3.30.1540.10">
    <property type="entry name" value="formyl-coa transferase, domain 3"/>
    <property type="match status" value="1"/>
</dbReference>
<organism evidence="2 3">
    <name type="scientific">Phytohabitans suffuscus</name>
    <dbReference type="NCBI Taxonomy" id="624315"/>
    <lineage>
        <taxon>Bacteria</taxon>
        <taxon>Bacillati</taxon>
        <taxon>Actinomycetota</taxon>
        <taxon>Actinomycetes</taxon>
        <taxon>Micromonosporales</taxon>
        <taxon>Micromonosporaceae</taxon>
    </lineage>
</organism>